<keyword evidence="10" id="KW-0393">Immunoglobulin domain</keyword>
<dbReference type="Gene3D" id="2.60.40.10">
    <property type="entry name" value="Immunoglobulins"/>
    <property type="match status" value="1"/>
</dbReference>
<evidence type="ECO:0000256" key="10">
    <source>
        <dbReference type="ARBA" id="ARBA00023319"/>
    </source>
</evidence>
<keyword evidence="3" id="KW-0812">Transmembrane</keyword>
<dbReference type="EMBL" id="JAHRIO010066105">
    <property type="protein sequence ID" value="MEQ2180137.1"/>
    <property type="molecule type" value="Genomic_DNA"/>
</dbReference>
<evidence type="ECO:0000256" key="3">
    <source>
        <dbReference type="ARBA" id="ARBA00022692"/>
    </source>
</evidence>
<comment type="caution">
    <text evidence="12">The sequence shown here is derived from an EMBL/GenBank/DDBJ whole genome shotgun (WGS) entry which is preliminary data.</text>
</comment>
<feature type="non-terminal residue" evidence="12">
    <location>
        <position position="1"/>
    </location>
</feature>
<dbReference type="InterPro" id="IPR036179">
    <property type="entry name" value="Ig-like_dom_sf"/>
</dbReference>
<dbReference type="PROSITE" id="PS50835">
    <property type="entry name" value="IG_LIKE"/>
    <property type="match status" value="1"/>
</dbReference>
<dbReference type="Proteomes" id="UP001476798">
    <property type="component" value="Unassembled WGS sequence"/>
</dbReference>
<dbReference type="SMART" id="SM00408">
    <property type="entry name" value="IGc2"/>
    <property type="match status" value="1"/>
</dbReference>
<dbReference type="Pfam" id="PF07686">
    <property type="entry name" value="V-set"/>
    <property type="match status" value="1"/>
</dbReference>
<keyword evidence="4" id="KW-0732">Signal</keyword>
<keyword evidence="6" id="KW-0472">Membrane</keyword>
<protein>
    <recommendedName>
        <fullName evidence="11">Ig-like domain-containing protein</fullName>
    </recommendedName>
</protein>
<gene>
    <name evidence="12" type="ORF">GOODEAATRI_032553</name>
</gene>
<evidence type="ECO:0000256" key="7">
    <source>
        <dbReference type="ARBA" id="ARBA00023157"/>
    </source>
</evidence>
<evidence type="ECO:0000256" key="2">
    <source>
        <dbReference type="ARBA" id="ARBA00022475"/>
    </source>
</evidence>
<dbReference type="InterPro" id="IPR003598">
    <property type="entry name" value="Ig_sub2"/>
</dbReference>
<proteinExistence type="predicted"/>
<evidence type="ECO:0000313" key="13">
    <source>
        <dbReference type="Proteomes" id="UP001476798"/>
    </source>
</evidence>
<keyword evidence="7" id="KW-1015">Disulfide bond</keyword>
<evidence type="ECO:0000313" key="12">
    <source>
        <dbReference type="EMBL" id="MEQ2180137.1"/>
    </source>
</evidence>
<evidence type="ECO:0000256" key="6">
    <source>
        <dbReference type="ARBA" id="ARBA00023136"/>
    </source>
</evidence>
<organism evidence="12 13">
    <name type="scientific">Goodea atripinnis</name>
    <dbReference type="NCBI Taxonomy" id="208336"/>
    <lineage>
        <taxon>Eukaryota</taxon>
        <taxon>Metazoa</taxon>
        <taxon>Chordata</taxon>
        <taxon>Craniata</taxon>
        <taxon>Vertebrata</taxon>
        <taxon>Euteleostomi</taxon>
        <taxon>Actinopterygii</taxon>
        <taxon>Neopterygii</taxon>
        <taxon>Teleostei</taxon>
        <taxon>Neoteleostei</taxon>
        <taxon>Acanthomorphata</taxon>
        <taxon>Ovalentaria</taxon>
        <taxon>Atherinomorphae</taxon>
        <taxon>Cyprinodontiformes</taxon>
        <taxon>Goodeidae</taxon>
        <taxon>Goodea</taxon>
    </lineage>
</organism>
<reference evidence="12 13" key="1">
    <citation type="submission" date="2021-06" db="EMBL/GenBank/DDBJ databases">
        <authorList>
            <person name="Palmer J.M."/>
        </authorList>
    </citation>
    <scope>NUCLEOTIDE SEQUENCE [LARGE SCALE GENOMIC DNA]</scope>
    <source>
        <strain evidence="12 13">GA_2019</strain>
        <tissue evidence="12">Muscle</tissue>
    </source>
</reference>
<keyword evidence="2" id="KW-1003">Cell membrane</keyword>
<dbReference type="InterPro" id="IPR051713">
    <property type="entry name" value="T-cell_Activation_Regulation"/>
</dbReference>
<evidence type="ECO:0000256" key="4">
    <source>
        <dbReference type="ARBA" id="ARBA00022729"/>
    </source>
</evidence>
<dbReference type="InterPro" id="IPR013783">
    <property type="entry name" value="Ig-like_fold"/>
</dbReference>
<accession>A0ABV0P9I3</accession>
<dbReference type="InterPro" id="IPR003599">
    <property type="entry name" value="Ig_sub"/>
</dbReference>
<dbReference type="SUPFAM" id="SSF48726">
    <property type="entry name" value="Immunoglobulin"/>
    <property type="match status" value="1"/>
</dbReference>
<evidence type="ECO:0000256" key="1">
    <source>
        <dbReference type="ARBA" id="ARBA00004251"/>
    </source>
</evidence>
<dbReference type="InterPro" id="IPR013106">
    <property type="entry name" value="Ig_V-set"/>
</dbReference>
<evidence type="ECO:0000256" key="5">
    <source>
        <dbReference type="ARBA" id="ARBA00022989"/>
    </source>
</evidence>
<dbReference type="PANTHER" id="PTHR25466:SF9">
    <property type="entry name" value="FIBRONECTIN TYPE-III DOMAIN-CONTAINING PROTEIN"/>
    <property type="match status" value="1"/>
</dbReference>
<feature type="domain" description="Ig-like" evidence="11">
    <location>
        <begin position="11"/>
        <end position="122"/>
    </location>
</feature>
<name>A0ABV0P9I3_9TELE</name>
<keyword evidence="8" id="KW-0675">Receptor</keyword>
<evidence type="ECO:0000256" key="8">
    <source>
        <dbReference type="ARBA" id="ARBA00023170"/>
    </source>
</evidence>
<evidence type="ECO:0000259" key="11">
    <source>
        <dbReference type="PROSITE" id="PS50835"/>
    </source>
</evidence>
<keyword evidence="13" id="KW-1185">Reference proteome</keyword>
<dbReference type="SMART" id="SM00406">
    <property type="entry name" value="IGv"/>
    <property type="match status" value="1"/>
</dbReference>
<dbReference type="InterPro" id="IPR007110">
    <property type="entry name" value="Ig-like_dom"/>
</dbReference>
<evidence type="ECO:0000256" key="9">
    <source>
        <dbReference type="ARBA" id="ARBA00023180"/>
    </source>
</evidence>
<dbReference type="SMART" id="SM00409">
    <property type="entry name" value="IG"/>
    <property type="match status" value="1"/>
</dbReference>
<comment type="subcellular location">
    <subcellularLocation>
        <location evidence="1">Cell membrane</location>
        <topology evidence="1">Single-pass type I membrane protein</topology>
    </subcellularLocation>
</comment>
<keyword evidence="9" id="KW-0325">Glycoprotein</keyword>
<keyword evidence="5" id="KW-1133">Transmembrane helix</keyword>
<dbReference type="PANTHER" id="PTHR25466">
    <property type="entry name" value="T-LYMPHOCYTE ACTIVATION ANTIGEN"/>
    <property type="match status" value="1"/>
</dbReference>
<sequence length="134" mass="15064">LTSLLCDVSSPADQRIITAKHGEDVTLPCRPAGNKDVKVVDWSRTDLESDQYVLLYRDDQLDPEAQSPSFKNRVDLQDVKNGDVSLVLKNVTTDDAGTYECRVVQRGNNRRKRSILKTDPISIIDLMVCSFCLH</sequence>